<name>X6LK43_RETFI</name>
<feature type="non-terminal residue" evidence="2">
    <location>
        <position position="460"/>
    </location>
</feature>
<evidence type="ECO:0000313" key="3">
    <source>
        <dbReference type="Proteomes" id="UP000023152"/>
    </source>
</evidence>
<protein>
    <submittedName>
        <fullName evidence="2">Uncharacterized protein</fullName>
    </submittedName>
</protein>
<proteinExistence type="predicted"/>
<sequence>MEQLQKSFPQIQPNIIQKIWKLCNQSPDETHAVLRFIKKKKINFFKIIFFFKHRLRDYEQDSLSELKILRELCLHILWNLLKNSQKIKYRQISKNKLYKNLESKCNRINADIDKLSKNMDYLLKEFGFEKEKDENWYYRKDIQSTLLLLWDYYCEWINTQPLYNLNKIKLSISKTIYILKDEKWINYEIVFDYSHRQIVLFENDKLNIQSLQVGNPKTLSSEFNVVIQWYNSLDYSNIAQTKWPCLILNHTWYFRMVDDIERNYFSNLFSVNYKQNISFLKLDKFQIFHNIYEFNSFHVIWKDRYFQIHKESLNPYSMTLKQGLEHLKKKIKMQEHFKYGTDELIYFEADFEKFQPPLAENINEDLLLCDVYKHLPHYPIIQVYWEIKGYFMVPYKHTIDIKTNNLPKSVGPDLKFISFDRQFTFFPLLYKRDLNKLKNIQNILDSKKKINYKLQRLFHE</sequence>
<dbReference type="Proteomes" id="UP000023152">
    <property type="component" value="Unassembled WGS sequence"/>
</dbReference>
<accession>X6LK43</accession>
<comment type="caution">
    <text evidence="2">The sequence shown here is derived from an EMBL/GenBank/DDBJ whole genome shotgun (WGS) entry which is preliminary data.</text>
</comment>
<gene>
    <name evidence="2" type="ORF">RFI_36345</name>
</gene>
<evidence type="ECO:0000313" key="2">
    <source>
        <dbReference type="EMBL" id="ETO01095.1"/>
    </source>
</evidence>
<dbReference type="AlphaFoldDB" id="X6LK43"/>
<evidence type="ECO:0000256" key="1">
    <source>
        <dbReference type="SAM" id="Coils"/>
    </source>
</evidence>
<keyword evidence="3" id="KW-1185">Reference proteome</keyword>
<organism evidence="2 3">
    <name type="scientific">Reticulomyxa filosa</name>
    <dbReference type="NCBI Taxonomy" id="46433"/>
    <lineage>
        <taxon>Eukaryota</taxon>
        <taxon>Sar</taxon>
        <taxon>Rhizaria</taxon>
        <taxon>Retaria</taxon>
        <taxon>Foraminifera</taxon>
        <taxon>Monothalamids</taxon>
        <taxon>Reticulomyxidae</taxon>
        <taxon>Reticulomyxa</taxon>
    </lineage>
</organism>
<feature type="coiled-coil region" evidence="1">
    <location>
        <begin position="98"/>
        <end position="125"/>
    </location>
</feature>
<reference evidence="2 3" key="1">
    <citation type="journal article" date="2013" name="Curr. Biol.">
        <title>The Genome of the Foraminiferan Reticulomyxa filosa.</title>
        <authorList>
            <person name="Glockner G."/>
            <person name="Hulsmann N."/>
            <person name="Schleicher M."/>
            <person name="Noegel A.A."/>
            <person name="Eichinger L."/>
            <person name="Gallinger C."/>
            <person name="Pawlowski J."/>
            <person name="Sierra R."/>
            <person name="Euteneuer U."/>
            <person name="Pillet L."/>
            <person name="Moustafa A."/>
            <person name="Platzer M."/>
            <person name="Groth M."/>
            <person name="Szafranski K."/>
            <person name="Schliwa M."/>
        </authorList>
    </citation>
    <scope>NUCLEOTIDE SEQUENCE [LARGE SCALE GENOMIC DNA]</scope>
</reference>
<keyword evidence="1" id="KW-0175">Coiled coil</keyword>
<dbReference type="EMBL" id="ASPP01039240">
    <property type="protein sequence ID" value="ETO01095.1"/>
    <property type="molecule type" value="Genomic_DNA"/>
</dbReference>